<feature type="transmembrane region" description="Helical" evidence="2">
    <location>
        <begin position="34"/>
        <end position="56"/>
    </location>
</feature>
<evidence type="ECO:0000313" key="3">
    <source>
        <dbReference type="EMBL" id="VFK21031.1"/>
    </source>
</evidence>
<accession>A0A450WVF3</accession>
<organism evidence="3">
    <name type="scientific">Candidatus Kentrum sp. LPFa</name>
    <dbReference type="NCBI Taxonomy" id="2126335"/>
    <lineage>
        <taxon>Bacteria</taxon>
        <taxon>Pseudomonadati</taxon>
        <taxon>Pseudomonadota</taxon>
        <taxon>Gammaproteobacteria</taxon>
        <taxon>Candidatus Kentrum</taxon>
    </lineage>
</organism>
<proteinExistence type="predicted"/>
<gene>
    <name evidence="3" type="ORF">BECKLPF1236B_GA0070989_12343</name>
</gene>
<evidence type="ECO:0000256" key="2">
    <source>
        <dbReference type="SAM" id="Phobius"/>
    </source>
</evidence>
<keyword evidence="2" id="KW-1133">Transmembrane helix</keyword>
<reference evidence="3" key="1">
    <citation type="submission" date="2019-02" db="EMBL/GenBank/DDBJ databases">
        <authorList>
            <person name="Gruber-Vodicka R. H."/>
            <person name="Seah K. B. B."/>
        </authorList>
    </citation>
    <scope>NUCLEOTIDE SEQUENCE</scope>
    <source>
        <strain evidence="3">BECK_S313</strain>
    </source>
</reference>
<dbReference type="AlphaFoldDB" id="A0A450WVF3"/>
<sequence length="224" mass="25461">MSMEDNNINPIQQGENAARNLLARCFGRWCGGRLLVIMVTVSILMVWILDISGYTLKAWRYLSALFTEPTFVLTGDELEVANEWVIHVDSGATFSQVDAHRNRLTRVAWLEGEPWRHFTRNLRIARDPNVNGNWFLVADINLGVGTREEVTKTIGCVKNKVRNWAESDIFGSAIEHAYAFQYRISDFTKTYGRPKNLKSVQYPEESAPNDPEPNSALPCPPPYN</sequence>
<evidence type="ECO:0000256" key="1">
    <source>
        <dbReference type="SAM" id="MobiDB-lite"/>
    </source>
</evidence>
<name>A0A450WVF3_9GAMM</name>
<keyword evidence="2" id="KW-0812">Transmembrane</keyword>
<feature type="region of interest" description="Disordered" evidence="1">
    <location>
        <begin position="198"/>
        <end position="224"/>
    </location>
</feature>
<dbReference type="EMBL" id="CAADFK010000234">
    <property type="protein sequence ID" value="VFK21031.1"/>
    <property type="molecule type" value="Genomic_DNA"/>
</dbReference>
<protein>
    <submittedName>
        <fullName evidence="3">Uncharacterized protein</fullName>
    </submittedName>
</protein>
<keyword evidence="2" id="KW-0472">Membrane</keyword>